<keyword evidence="1" id="KW-0472">Membrane</keyword>
<dbReference type="Pfam" id="PF14141">
    <property type="entry name" value="YqzM"/>
    <property type="match status" value="1"/>
</dbReference>
<dbReference type="EMBL" id="JARTFS010000005">
    <property type="protein sequence ID" value="MED4401001.1"/>
    <property type="molecule type" value="Genomic_DNA"/>
</dbReference>
<proteinExistence type="predicted"/>
<gene>
    <name evidence="2" type="ORF">P9271_06600</name>
</gene>
<comment type="caution">
    <text evidence="2">The sequence shown here is derived from an EMBL/GenBank/DDBJ whole genome shotgun (WGS) entry which is preliminary data.</text>
</comment>
<evidence type="ECO:0000256" key="1">
    <source>
        <dbReference type="SAM" id="Phobius"/>
    </source>
</evidence>
<organism evidence="2 3">
    <name type="scientific">Metabacillus fastidiosus</name>
    <dbReference type="NCBI Taxonomy" id="1458"/>
    <lineage>
        <taxon>Bacteria</taxon>
        <taxon>Bacillati</taxon>
        <taxon>Bacillota</taxon>
        <taxon>Bacilli</taxon>
        <taxon>Bacillales</taxon>
        <taxon>Bacillaceae</taxon>
        <taxon>Metabacillus</taxon>
    </lineage>
</organism>
<dbReference type="RefSeq" id="WP_082799819.1">
    <property type="nucleotide sequence ID" value="NZ_JARSOS010000036.1"/>
</dbReference>
<protein>
    <submittedName>
        <fullName evidence="2">YqzM family protein</fullName>
    </submittedName>
</protein>
<dbReference type="InterPro" id="IPR025416">
    <property type="entry name" value="YqzM"/>
</dbReference>
<evidence type="ECO:0000313" key="2">
    <source>
        <dbReference type="EMBL" id="MED4401001.1"/>
    </source>
</evidence>
<keyword evidence="3" id="KW-1185">Reference proteome</keyword>
<reference evidence="2 3" key="1">
    <citation type="submission" date="2023-03" db="EMBL/GenBank/DDBJ databases">
        <title>Bacillus Genome Sequencing.</title>
        <authorList>
            <person name="Dunlap C."/>
        </authorList>
    </citation>
    <scope>NUCLEOTIDE SEQUENCE [LARGE SCALE GENOMIC DNA]</scope>
    <source>
        <strain evidence="2 3">NRS-1717</strain>
    </source>
</reference>
<evidence type="ECO:0000313" key="3">
    <source>
        <dbReference type="Proteomes" id="UP001342826"/>
    </source>
</evidence>
<keyword evidence="1" id="KW-1133">Transmembrane helix</keyword>
<feature type="transmembrane region" description="Helical" evidence="1">
    <location>
        <begin position="20"/>
        <end position="42"/>
    </location>
</feature>
<keyword evidence="1" id="KW-0812">Transmembrane</keyword>
<dbReference type="Proteomes" id="UP001342826">
    <property type="component" value="Unassembled WGS sequence"/>
</dbReference>
<dbReference type="GeneID" id="301143363"/>
<name>A0ABU6NV37_9BACI</name>
<accession>A0ABU6NV37</accession>
<sequence length="44" mass="4806">MNQFEKDVQTKRNDVVDSGVGFIAAFGFFALIFIIGTVVKLIGV</sequence>